<dbReference type="Gene3D" id="2.70.70.10">
    <property type="entry name" value="Glucose Permease (Domain IIA)"/>
    <property type="match status" value="1"/>
</dbReference>
<evidence type="ECO:0000313" key="4">
    <source>
        <dbReference type="Proteomes" id="UP000232122"/>
    </source>
</evidence>
<sequence length="181" mass="20209">MGGGGVFLSYKIGFCILSIIGIGFLIPQNFVMPVQNADRSSYRSDSFWFYPWGKSITHKGVDIFATRGKEIRSSVSGIVIFRGNIDMGGNVILVLGPRWRIHYYAHLEEIESNVSLFVDKGSKIGTVGNTGNAVGKPTHLHYAIVTIFPYVWLVDRSIEGWKKMFYLNPIPYLTAAEEKGI</sequence>
<keyword evidence="1" id="KW-0472">Membrane</keyword>
<dbReference type="InterPro" id="IPR050570">
    <property type="entry name" value="Cell_wall_metabolism_enzyme"/>
</dbReference>
<dbReference type="GO" id="GO:0004222">
    <property type="term" value="F:metalloendopeptidase activity"/>
    <property type="evidence" value="ECO:0007669"/>
    <property type="project" value="TreeGrafter"/>
</dbReference>
<dbReference type="EC" id="3.4.-.-" evidence="3"/>
<dbReference type="Pfam" id="PF01551">
    <property type="entry name" value="Peptidase_M23"/>
    <property type="match status" value="1"/>
</dbReference>
<dbReference type="InterPro" id="IPR016047">
    <property type="entry name" value="M23ase_b-sheet_dom"/>
</dbReference>
<evidence type="ECO:0000256" key="1">
    <source>
        <dbReference type="SAM" id="Phobius"/>
    </source>
</evidence>
<dbReference type="CDD" id="cd12797">
    <property type="entry name" value="M23_peptidase"/>
    <property type="match status" value="1"/>
</dbReference>
<dbReference type="Proteomes" id="UP000232122">
    <property type="component" value="Unassembled WGS sequence"/>
</dbReference>
<keyword evidence="4" id="KW-1185">Reference proteome</keyword>
<keyword evidence="1" id="KW-1133">Transmembrane helix</keyword>
<dbReference type="SUPFAM" id="SSF51261">
    <property type="entry name" value="Duplicated hybrid motif"/>
    <property type="match status" value="1"/>
</dbReference>
<comment type="caution">
    <text evidence="3">The sequence shown here is derived from an EMBL/GenBank/DDBJ whole genome shotgun (WGS) entry which is preliminary data.</text>
</comment>
<dbReference type="PANTHER" id="PTHR21666">
    <property type="entry name" value="PEPTIDASE-RELATED"/>
    <property type="match status" value="1"/>
</dbReference>
<keyword evidence="3" id="KW-0378">Hydrolase</keyword>
<evidence type="ECO:0000259" key="2">
    <source>
        <dbReference type="Pfam" id="PF01551"/>
    </source>
</evidence>
<keyword evidence="1" id="KW-0812">Transmembrane</keyword>
<accession>A0AAE4QNU9</accession>
<dbReference type="RefSeq" id="WP_317573275.1">
    <property type="nucleotide sequence ID" value="NZ_NPEF02000014.1"/>
</dbReference>
<reference evidence="3 4" key="1">
    <citation type="journal article" date="2018" name="Microb. Genom.">
        <title>Deciphering the unexplored Leptospira diversity from soils uncovers genomic evolution to virulence.</title>
        <authorList>
            <person name="Thibeaux R."/>
            <person name="Iraola G."/>
            <person name="Ferres I."/>
            <person name="Bierque E."/>
            <person name="Girault D."/>
            <person name="Soupe-Gilbert M.E."/>
            <person name="Picardeau M."/>
            <person name="Goarant C."/>
        </authorList>
    </citation>
    <scope>NUCLEOTIDE SEQUENCE [LARGE SCALE GENOMIC DNA]</scope>
    <source>
        <strain evidence="3 4">ATI7-C-A5</strain>
    </source>
</reference>
<dbReference type="InterPro" id="IPR011055">
    <property type="entry name" value="Dup_hybrid_motif"/>
</dbReference>
<dbReference type="AlphaFoldDB" id="A0AAE4QNU9"/>
<feature type="domain" description="M23ase beta-sheet core" evidence="2">
    <location>
        <begin position="57"/>
        <end position="144"/>
    </location>
</feature>
<organism evidence="3 4">
    <name type="scientific">Leptospira ellisii</name>
    <dbReference type="NCBI Taxonomy" id="2023197"/>
    <lineage>
        <taxon>Bacteria</taxon>
        <taxon>Pseudomonadati</taxon>
        <taxon>Spirochaetota</taxon>
        <taxon>Spirochaetia</taxon>
        <taxon>Leptospirales</taxon>
        <taxon>Leptospiraceae</taxon>
        <taxon>Leptospira</taxon>
    </lineage>
</organism>
<proteinExistence type="predicted"/>
<feature type="transmembrane region" description="Helical" evidence="1">
    <location>
        <begin position="6"/>
        <end position="26"/>
    </location>
</feature>
<protein>
    <submittedName>
        <fullName evidence="3">M23 family metallopeptidase</fullName>
        <ecNumber evidence="3">3.4.-.-</ecNumber>
    </submittedName>
</protein>
<gene>
    <name evidence="3" type="ORF">CH379_012680</name>
</gene>
<name>A0AAE4QNU9_9LEPT</name>
<dbReference type="EMBL" id="NPEF02000014">
    <property type="protein sequence ID" value="MDV6236484.1"/>
    <property type="molecule type" value="Genomic_DNA"/>
</dbReference>
<dbReference type="PANTHER" id="PTHR21666:SF268">
    <property type="entry name" value="PEPTIDASE M23 DOMAIN-CONTAINING PROTEIN"/>
    <property type="match status" value="1"/>
</dbReference>
<evidence type="ECO:0000313" key="3">
    <source>
        <dbReference type="EMBL" id="MDV6236484.1"/>
    </source>
</evidence>